<gene>
    <name evidence="2" type="ORF">CR513_06328</name>
</gene>
<feature type="compositionally biased region" description="Basic and acidic residues" evidence="1">
    <location>
        <begin position="110"/>
        <end position="121"/>
    </location>
</feature>
<keyword evidence="3" id="KW-1185">Reference proteome</keyword>
<protein>
    <submittedName>
        <fullName evidence="2">Uncharacterized protein</fullName>
    </submittedName>
</protein>
<feature type="compositionally biased region" description="Basic residues" evidence="1">
    <location>
        <begin position="1"/>
        <end position="10"/>
    </location>
</feature>
<dbReference type="EMBL" id="QJKJ01001078">
    <property type="protein sequence ID" value="RDY09302.1"/>
    <property type="molecule type" value="Genomic_DNA"/>
</dbReference>
<dbReference type="OrthoDB" id="1934635at2759"/>
<accession>A0A371I2N2</accession>
<evidence type="ECO:0000313" key="2">
    <source>
        <dbReference type="EMBL" id="RDY09302.1"/>
    </source>
</evidence>
<dbReference type="AlphaFoldDB" id="A0A371I2N2"/>
<sequence>MTKGRLRRSTSKSPASYGGRHDSKSIKWYLELALALENQGYTSQNIKTWKFLLHHAVDTQTTSSKGFGIVQKDSQRTNDRFTTLSKAKDEGSFHSSRKDRYERHRRKERHERQHKRDEERRDEVRREVDLDVWKCKITLFVGNCKPEVYINSELKVEHMITNFGIQGQRGVRLVTIVFGDYALIWWTSMSDDIRRGIIEPCELTLEFVLGFYECRGVPQGDGDDYVESLDQRMKGVYLHEYDSLGELLHQAVKVEMQLKRRNAS</sequence>
<organism evidence="2 3">
    <name type="scientific">Mucuna pruriens</name>
    <name type="common">Velvet bean</name>
    <name type="synonym">Dolichos pruriens</name>
    <dbReference type="NCBI Taxonomy" id="157652"/>
    <lineage>
        <taxon>Eukaryota</taxon>
        <taxon>Viridiplantae</taxon>
        <taxon>Streptophyta</taxon>
        <taxon>Embryophyta</taxon>
        <taxon>Tracheophyta</taxon>
        <taxon>Spermatophyta</taxon>
        <taxon>Magnoliopsida</taxon>
        <taxon>eudicotyledons</taxon>
        <taxon>Gunneridae</taxon>
        <taxon>Pentapetalae</taxon>
        <taxon>rosids</taxon>
        <taxon>fabids</taxon>
        <taxon>Fabales</taxon>
        <taxon>Fabaceae</taxon>
        <taxon>Papilionoideae</taxon>
        <taxon>50 kb inversion clade</taxon>
        <taxon>NPAAA clade</taxon>
        <taxon>indigoferoid/millettioid clade</taxon>
        <taxon>Phaseoleae</taxon>
        <taxon>Mucuna</taxon>
    </lineage>
</organism>
<comment type="caution">
    <text evidence="2">The sequence shown here is derived from an EMBL/GenBank/DDBJ whole genome shotgun (WGS) entry which is preliminary data.</text>
</comment>
<feature type="region of interest" description="Disordered" evidence="1">
    <location>
        <begin position="1"/>
        <end position="21"/>
    </location>
</feature>
<evidence type="ECO:0000256" key="1">
    <source>
        <dbReference type="SAM" id="MobiDB-lite"/>
    </source>
</evidence>
<feature type="compositionally biased region" description="Basic and acidic residues" evidence="1">
    <location>
        <begin position="87"/>
        <end position="102"/>
    </location>
</feature>
<reference evidence="2" key="1">
    <citation type="submission" date="2018-05" db="EMBL/GenBank/DDBJ databases">
        <title>Draft genome of Mucuna pruriens seed.</title>
        <authorList>
            <person name="Nnadi N.E."/>
            <person name="Vos R."/>
            <person name="Hasami M.H."/>
            <person name="Devisetty U.K."/>
            <person name="Aguiy J.C."/>
        </authorList>
    </citation>
    <scope>NUCLEOTIDE SEQUENCE [LARGE SCALE GENOMIC DNA]</scope>
    <source>
        <strain evidence="2">JCA_2017</strain>
    </source>
</reference>
<evidence type="ECO:0000313" key="3">
    <source>
        <dbReference type="Proteomes" id="UP000257109"/>
    </source>
</evidence>
<feature type="non-terminal residue" evidence="2">
    <location>
        <position position="1"/>
    </location>
</feature>
<proteinExistence type="predicted"/>
<feature type="region of interest" description="Disordered" evidence="1">
    <location>
        <begin position="87"/>
        <end position="121"/>
    </location>
</feature>
<dbReference type="Proteomes" id="UP000257109">
    <property type="component" value="Unassembled WGS sequence"/>
</dbReference>
<name>A0A371I2N2_MUCPR</name>